<dbReference type="InterPro" id="IPR054188">
    <property type="entry name" value="DUF6893"/>
</dbReference>
<dbReference type="EMBL" id="VFPQ01000001">
    <property type="protein sequence ID" value="TQM74170.1"/>
    <property type="molecule type" value="Genomic_DNA"/>
</dbReference>
<protein>
    <submittedName>
        <fullName evidence="1">Uncharacterized protein</fullName>
    </submittedName>
</protein>
<proteinExistence type="predicted"/>
<dbReference type="Pfam" id="PF21833">
    <property type="entry name" value="DUF6893"/>
    <property type="match status" value="1"/>
</dbReference>
<dbReference type="AlphaFoldDB" id="A0A543IUB8"/>
<evidence type="ECO:0000313" key="2">
    <source>
        <dbReference type="Proteomes" id="UP000319213"/>
    </source>
</evidence>
<keyword evidence="2" id="KW-1185">Reference proteome</keyword>
<evidence type="ECO:0000313" key="1">
    <source>
        <dbReference type="EMBL" id="TQM74170.1"/>
    </source>
</evidence>
<dbReference type="Proteomes" id="UP000319213">
    <property type="component" value="Unassembled WGS sequence"/>
</dbReference>
<dbReference type="RefSeq" id="WP_373286904.1">
    <property type="nucleotide sequence ID" value="NZ_BMPV01000006.1"/>
</dbReference>
<gene>
    <name evidence="1" type="ORF">FHX40_0834</name>
</gene>
<comment type="caution">
    <text evidence="1">The sequence shown here is derived from an EMBL/GenBank/DDBJ whole genome shotgun (WGS) entry which is preliminary data.</text>
</comment>
<reference evidence="1 2" key="1">
    <citation type="submission" date="2019-06" db="EMBL/GenBank/DDBJ databases">
        <title>Sequencing the genomes of 1000 actinobacteria strains.</title>
        <authorList>
            <person name="Klenk H.-P."/>
        </authorList>
    </citation>
    <scope>NUCLEOTIDE SEQUENCE [LARGE SCALE GENOMIC DNA]</scope>
    <source>
        <strain evidence="1 2">DSM 43186</strain>
    </source>
</reference>
<name>A0A543IUB8_9ACTN</name>
<sequence length="35" mass="4086">MRKRHVAALLALCAVTGMVVAQWPEIKRYVKMKRM</sequence>
<organism evidence="1 2">
    <name type="scientific">Thermopolyspora flexuosa</name>
    <dbReference type="NCBI Taxonomy" id="103836"/>
    <lineage>
        <taxon>Bacteria</taxon>
        <taxon>Bacillati</taxon>
        <taxon>Actinomycetota</taxon>
        <taxon>Actinomycetes</taxon>
        <taxon>Streptosporangiales</taxon>
        <taxon>Streptosporangiaceae</taxon>
        <taxon>Thermopolyspora</taxon>
    </lineage>
</organism>
<accession>A0A543IUB8</accession>